<comment type="pathway">
    <text evidence="1 5">Purine metabolism; purine nucleoside salvage.</text>
</comment>
<comment type="similarity">
    <text evidence="2 5">Belongs to the PNP/MTAP phosphorylase family.</text>
</comment>
<evidence type="ECO:0000256" key="3">
    <source>
        <dbReference type="ARBA" id="ARBA00022676"/>
    </source>
</evidence>
<dbReference type="PIRSF" id="PIRSF000477">
    <property type="entry name" value="PurNPase"/>
    <property type="match status" value="1"/>
</dbReference>
<keyword evidence="4 5" id="KW-0808">Transferase</keyword>
<dbReference type="Pfam" id="PF01048">
    <property type="entry name" value="PNP_UDP_1"/>
    <property type="match status" value="1"/>
</dbReference>
<evidence type="ECO:0000256" key="5">
    <source>
        <dbReference type="PIRNR" id="PIRNR000477"/>
    </source>
</evidence>
<dbReference type="GO" id="GO:0005737">
    <property type="term" value="C:cytoplasm"/>
    <property type="evidence" value="ECO:0007669"/>
    <property type="project" value="TreeGrafter"/>
</dbReference>
<dbReference type="GO" id="GO:0004731">
    <property type="term" value="F:purine-nucleoside phosphorylase activity"/>
    <property type="evidence" value="ECO:0007669"/>
    <property type="project" value="UniProtKB-EC"/>
</dbReference>
<proteinExistence type="inferred from homology"/>
<organism evidence="7 8">
    <name type="scientific">Caulifigura coniformis</name>
    <dbReference type="NCBI Taxonomy" id="2527983"/>
    <lineage>
        <taxon>Bacteria</taxon>
        <taxon>Pseudomonadati</taxon>
        <taxon>Planctomycetota</taxon>
        <taxon>Planctomycetia</taxon>
        <taxon>Planctomycetales</taxon>
        <taxon>Planctomycetaceae</taxon>
        <taxon>Caulifigura</taxon>
    </lineage>
</organism>
<dbReference type="KEGG" id="ccos:Pan44_42890"/>
<dbReference type="NCBIfam" id="NF006054">
    <property type="entry name" value="PRK08202.1"/>
    <property type="match status" value="1"/>
</dbReference>
<dbReference type="SUPFAM" id="SSF53167">
    <property type="entry name" value="Purine and uridine phosphorylases"/>
    <property type="match status" value="1"/>
</dbReference>
<accession>A0A517SJE8</accession>
<dbReference type="EC" id="2.4.2.1" evidence="5"/>
<evidence type="ECO:0000256" key="1">
    <source>
        <dbReference type="ARBA" id="ARBA00005058"/>
    </source>
</evidence>
<dbReference type="PANTHER" id="PTHR11904:SF9">
    <property type="entry name" value="PURINE NUCLEOSIDE PHOSPHORYLASE-RELATED"/>
    <property type="match status" value="1"/>
</dbReference>
<evidence type="ECO:0000259" key="6">
    <source>
        <dbReference type="Pfam" id="PF01048"/>
    </source>
</evidence>
<dbReference type="UniPathway" id="UPA00606"/>
<dbReference type="FunCoup" id="A0A517SJE8">
    <property type="interactions" value="508"/>
</dbReference>
<gene>
    <name evidence="7" type="primary">punA_1</name>
    <name evidence="7" type="ORF">Pan44_42890</name>
</gene>
<dbReference type="InterPro" id="IPR011268">
    <property type="entry name" value="Purine_phosphorylase"/>
</dbReference>
<name>A0A517SJE8_9PLAN</name>
<keyword evidence="3 5" id="KW-0328">Glycosyltransferase</keyword>
<reference evidence="7 8" key="1">
    <citation type="submission" date="2019-02" db="EMBL/GenBank/DDBJ databases">
        <title>Deep-cultivation of Planctomycetes and their phenomic and genomic characterization uncovers novel biology.</title>
        <authorList>
            <person name="Wiegand S."/>
            <person name="Jogler M."/>
            <person name="Boedeker C."/>
            <person name="Pinto D."/>
            <person name="Vollmers J."/>
            <person name="Rivas-Marin E."/>
            <person name="Kohn T."/>
            <person name="Peeters S.H."/>
            <person name="Heuer A."/>
            <person name="Rast P."/>
            <person name="Oberbeckmann S."/>
            <person name="Bunk B."/>
            <person name="Jeske O."/>
            <person name="Meyerdierks A."/>
            <person name="Storesund J.E."/>
            <person name="Kallscheuer N."/>
            <person name="Luecker S."/>
            <person name="Lage O.M."/>
            <person name="Pohl T."/>
            <person name="Merkel B.J."/>
            <person name="Hornburger P."/>
            <person name="Mueller R.-W."/>
            <person name="Bruemmer F."/>
            <person name="Labrenz M."/>
            <person name="Spormann A.M."/>
            <person name="Op den Camp H."/>
            <person name="Overmann J."/>
            <person name="Amann R."/>
            <person name="Jetten M.S.M."/>
            <person name="Mascher T."/>
            <person name="Medema M.H."/>
            <person name="Devos D.P."/>
            <person name="Kaster A.-K."/>
            <person name="Ovreas L."/>
            <person name="Rohde M."/>
            <person name="Galperin M.Y."/>
            <person name="Jogler C."/>
        </authorList>
    </citation>
    <scope>NUCLEOTIDE SEQUENCE [LARGE SCALE GENOMIC DNA]</scope>
    <source>
        <strain evidence="7 8">Pan44</strain>
    </source>
</reference>
<evidence type="ECO:0000256" key="2">
    <source>
        <dbReference type="ARBA" id="ARBA00006751"/>
    </source>
</evidence>
<evidence type="ECO:0000256" key="4">
    <source>
        <dbReference type="ARBA" id="ARBA00022679"/>
    </source>
</evidence>
<keyword evidence="8" id="KW-1185">Reference proteome</keyword>
<dbReference type="RefSeq" id="WP_197453530.1">
    <property type="nucleotide sequence ID" value="NZ_CP036271.1"/>
</dbReference>
<evidence type="ECO:0000313" key="7">
    <source>
        <dbReference type="EMBL" id="QDT56237.1"/>
    </source>
</evidence>
<feature type="domain" description="Nucleoside phosphorylase" evidence="6">
    <location>
        <begin position="20"/>
        <end position="266"/>
    </location>
</feature>
<protein>
    <recommendedName>
        <fullName evidence="5">Purine nucleoside phosphorylase</fullName>
        <ecNumber evidence="5">2.4.2.1</ecNumber>
    </recommendedName>
    <alternativeName>
        <fullName evidence="5">Inosine-guanosine phosphorylase</fullName>
    </alternativeName>
</protein>
<dbReference type="EMBL" id="CP036271">
    <property type="protein sequence ID" value="QDT56237.1"/>
    <property type="molecule type" value="Genomic_DNA"/>
</dbReference>
<evidence type="ECO:0000313" key="8">
    <source>
        <dbReference type="Proteomes" id="UP000315700"/>
    </source>
</evidence>
<dbReference type="InterPro" id="IPR035994">
    <property type="entry name" value="Nucleoside_phosphorylase_sf"/>
</dbReference>
<comment type="function">
    <text evidence="5">The purine nucleoside phosphorylases catalyze the phosphorolytic breakdown of the N-glycosidic bond in the beta-(deoxy)ribonucleoside molecules, with the formation of the corresponding free purine bases and pentose-1-phosphate.</text>
</comment>
<sequence>MSQVAEAAAALRQLGAPTIEIGLILGTGLCEVADSLEERLIIPYGDIPHFQTPTAIGHHGRITIGRLNGIVVAALQGRCHLYEGIAPARLAFPVRVLAAIGMQTLVVTNAAGGLRPGLEVGDLLILSDHLNMMFANPLIGPHDASCGPMFPDMSAPYDRELAEKAITASRIHQIPATRGVYAAVSGPTYETRAEMRMYRQLGADAIGMSTVPEVLAAARLGIKVLGISTITNLCNPDMVDQTSGEAVAHAAAGAAPRVARLLRECLTPCNRAATC</sequence>
<dbReference type="InParanoid" id="A0A517SJE8"/>
<dbReference type="InterPro" id="IPR000845">
    <property type="entry name" value="Nucleoside_phosphorylase_d"/>
</dbReference>
<dbReference type="Gene3D" id="3.40.50.1580">
    <property type="entry name" value="Nucleoside phosphorylase domain"/>
    <property type="match status" value="1"/>
</dbReference>
<dbReference type="NCBIfam" id="TIGR01697">
    <property type="entry name" value="PNPH-PUNA-XAPA"/>
    <property type="match status" value="1"/>
</dbReference>
<dbReference type="Proteomes" id="UP000315700">
    <property type="component" value="Chromosome"/>
</dbReference>
<dbReference type="GO" id="GO:0009116">
    <property type="term" value="P:nucleoside metabolic process"/>
    <property type="evidence" value="ECO:0007669"/>
    <property type="project" value="InterPro"/>
</dbReference>
<dbReference type="AlphaFoldDB" id="A0A517SJE8"/>
<dbReference type="PANTHER" id="PTHR11904">
    <property type="entry name" value="METHYLTHIOADENOSINE/PURINE NUCLEOSIDE PHOSPHORYLASE"/>
    <property type="match status" value="1"/>
</dbReference>
<dbReference type="CDD" id="cd09009">
    <property type="entry name" value="PNP-EcPNPII_like"/>
    <property type="match status" value="1"/>
</dbReference>